<keyword evidence="2" id="KW-1185">Reference proteome</keyword>
<dbReference type="Proteomes" id="UP000692954">
    <property type="component" value="Unassembled WGS sequence"/>
</dbReference>
<dbReference type="OrthoDB" id="538223at2759"/>
<proteinExistence type="predicted"/>
<reference evidence="1" key="1">
    <citation type="submission" date="2021-01" db="EMBL/GenBank/DDBJ databases">
        <authorList>
            <consortium name="Genoscope - CEA"/>
            <person name="William W."/>
        </authorList>
    </citation>
    <scope>NUCLEOTIDE SEQUENCE</scope>
</reference>
<protein>
    <submittedName>
        <fullName evidence="1">Uncharacterized protein</fullName>
    </submittedName>
</protein>
<evidence type="ECO:0000313" key="2">
    <source>
        <dbReference type="Proteomes" id="UP000692954"/>
    </source>
</evidence>
<gene>
    <name evidence="1" type="ORF">PSON_ATCC_30995.1.T1670050</name>
</gene>
<organism evidence="1 2">
    <name type="scientific">Paramecium sonneborni</name>
    <dbReference type="NCBI Taxonomy" id="65129"/>
    <lineage>
        <taxon>Eukaryota</taxon>
        <taxon>Sar</taxon>
        <taxon>Alveolata</taxon>
        <taxon>Ciliophora</taxon>
        <taxon>Intramacronucleata</taxon>
        <taxon>Oligohymenophorea</taxon>
        <taxon>Peniculida</taxon>
        <taxon>Parameciidae</taxon>
        <taxon>Paramecium</taxon>
    </lineage>
</organism>
<dbReference type="AlphaFoldDB" id="A0A8S1RGU5"/>
<sequence>MEAQQYKLSQTLRTHNNIVRSISIQVNELLTCLSDKTAKIFEMKSKQQQELTF</sequence>
<dbReference type="EMBL" id="CAJJDN010000167">
    <property type="protein sequence ID" value="CAD8126414.1"/>
    <property type="molecule type" value="Genomic_DNA"/>
</dbReference>
<accession>A0A8S1RGU5</accession>
<evidence type="ECO:0000313" key="1">
    <source>
        <dbReference type="EMBL" id="CAD8126414.1"/>
    </source>
</evidence>
<name>A0A8S1RGU5_9CILI</name>
<comment type="caution">
    <text evidence="1">The sequence shown here is derived from an EMBL/GenBank/DDBJ whole genome shotgun (WGS) entry which is preliminary data.</text>
</comment>